<sequence>MTATLVSIRSGVSRAFGALLLSGAVALAAVFPVGDAFAAPVAGTPIGNQASASYLDASGTSRTATSNSVTTIVTQVASLTLTASGSVVVAPGGQASFPHVLTNTGNGVDNFSLAIAALVGDDFNLTGATVYADADGNGLPDNFTPLASTGALNPNQVFRFVLVGNVPGAQVAGEVAQTRITATSGFDALQTAFNTDVVTVTGNAVVNVTKAISQNAGPSPSGPWTYTLTYTNAGNATATQLVLRDALPAGMTYVAGSARWSVTGATVLTDADSSDTHGVGVNNIKYDFGVSTAGSVRAVVNQIPAGASGTVTFQVNVNPGLAPQTLNNAATYTYADPFTTLGPFSTNVAPFTVNQSTSLTFTGQTIAAANQGSTLIYTNTLTNTGNGSDVFEITLTNNTFPAGSSVVLFRSDGVTPLTNSNGIPTADTGPLAAGASTTIVLQVTLPPSATGGPFSIDKLAASATTPGVTATATDVLTSINAAAVDLTNNAPGGPGAGAGPEGAPVVLNATNPGTTTRFTLFVANTGATADAYDMTISTDASFAAITLPAGWSVTFRNAGNAVITNTGSIAPGGNVQVFADVSVPAGYAAGTVSLYFRSRSPVSLATDRIHDAVSVNPLRSLALVPNNALQVAPGGTVTYSHLLSNTGNVIEGDGVGSFVALTVGDDQAAWTSVLYVDSNNNGAFDSGIDQPIGDLTTLGGLAPGANVRLFVRVFAPAGAPVGQVNLTTVTAATTNLGYPSAAPPPTVATDQTTVLNGQIQISKRQATDGNCDGTPEVAFTLANLSAAPGGCLRYEIVVTNVGTASITNLVVADATPPNTTYSAAIPGSTTQGTLSTPANGAAGTINANIGTLAPGGSVTIVFGIRIDP</sequence>
<dbReference type="InterPro" id="IPR051172">
    <property type="entry name" value="Chlamydia_OmcB"/>
</dbReference>
<feature type="domain" description="DUF11" evidence="2">
    <location>
        <begin position="778"/>
        <end position="862"/>
    </location>
</feature>
<dbReference type="InterPro" id="IPR001434">
    <property type="entry name" value="OmcB-like_DUF11"/>
</dbReference>
<dbReference type="NCBIfam" id="TIGR01451">
    <property type="entry name" value="B_ant_repeat"/>
    <property type="match status" value="2"/>
</dbReference>
<accession>A0A849SJA1</accession>
<dbReference type="Proteomes" id="UP000580839">
    <property type="component" value="Unassembled WGS sequence"/>
</dbReference>
<feature type="domain" description="DUF11" evidence="2">
    <location>
        <begin position="207"/>
        <end position="337"/>
    </location>
</feature>
<dbReference type="InterPro" id="IPR047589">
    <property type="entry name" value="DUF11_rpt"/>
</dbReference>
<evidence type="ECO:0000313" key="4">
    <source>
        <dbReference type="Proteomes" id="UP000580839"/>
    </source>
</evidence>
<dbReference type="PANTHER" id="PTHR34819">
    <property type="entry name" value="LARGE CYSTEINE-RICH PERIPLASMIC PROTEIN OMCB"/>
    <property type="match status" value="1"/>
</dbReference>
<keyword evidence="1" id="KW-0732">Signal</keyword>
<gene>
    <name evidence="3" type="ORF">HOP12_15105</name>
</gene>
<proteinExistence type="predicted"/>
<organism evidence="3 4">
    <name type="scientific">Eiseniibacteriota bacterium</name>
    <dbReference type="NCBI Taxonomy" id="2212470"/>
    <lineage>
        <taxon>Bacteria</taxon>
        <taxon>Candidatus Eiseniibacteriota</taxon>
    </lineage>
</organism>
<evidence type="ECO:0000313" key="3">
    <source>
        <dbReference type="EMBL" id="NOT35472.1"/>
    </source>
</evidence>
<name>A0A849SJA1_UNCEI</name>
<reference evidence="3 4" key="1">
    <citation type="submission" date="2020-04" db="EMBL/GenBank/DDBJ databases">
        <title>Metagenomic profiling of ammonia- and methane-oxidizing microorganisms in a Dutch drinking water treatment plant.</title>
        <authorList>
            <person name="Poghosyan L."/>
            <person name="Leucker S."/>
        </authorList>
    </citation>
    <scope>NUCLEOTIDE SEQUENCE [LARGE SCALE GENOMIC DNA]</scope>
    <source>
        <strain evidence="3">S-RSF-IL-03</strain>
    </source>
</reference>
<evidence type="ECO:0000256" key="1">
    <source>
        <dbReference type="SAM" id="SignalP"/>
    </source>
</evidence>
<dbReference type="AlphaFoldDB" id="A0A849SJA1"/>
<dbReference type="PANTHER" id="PTHR34819:SF3">
    <property type="entry name" value="CELL SURFACE PROTEIN"/>
    <property type="match status" value="1"/>
</dbReference>
<evidence type="ECO:0000259" key="2">
    <source>
        <dbReference type="Pfam" id="PF01345"/>
    </source>
</evidence>
<dbReference type="EMBL" id="JABFRW010000196">
    <property type="protein sequence ID" value="NOT35472.1"/>
    <property type="molecule type" value="Genomic_DNA"/>
</dbReference>
<protein>
    <submittedName>
        <fullName evidence="3">DUF11 domain-containing protein</fullName>
    </submittedName>
</protein>
<feature type="signal peptide" evidence="1">
    <location>
        <begin position="1"/>
        <end position="38"/>
    </location>
</feature>
<comment type="caution">
    <text evidence="3">The sequence shown here is derived from an EMBL/GenBank/DDBJ whole genome shotgun (WGS) entry which is preliminary data.</text>
</comment>
<dbReference type="Pfam" id="PF01345">
    <property type="entry name" value="DUF11"/>
    <property type="match status" value="2"/>
</dbReference>
<feature type="chain" id="PRO_5032725134" evidence="1">
    <location>
        <begin position="39"/>
        <end position="868"/>
    </location>
</feature>
<dbReference type="Gene3D" id="2.60.40.740">
    <property type="match status" value="1"/>
</dbReference>